<keyword evidence="3" id="KW-0808">Transferase</keyword>
<dbReference type="CDD" id="cd03819">
    <property type="entry name" value="GT4_WavL-like"/>
    <property type="match status" value="1"/>
</dbReference>
<evidence type="ECO:0000259" key="2">
    <source>
        <dbReference type="Pfam" id="PF13439"/>
    </source>
</evidence>
<dbReference type="Pfam" id="PF13439">
    <property type="entry name" value="Glyco_transf_4"/>
    <property type="match status" value="1"/>
</dbReference>
<evidence type="ECO:0000313" key="4">
    <source>
        <dbReference type="Proteomes" id="UP000216913"/>
    </source>
</evidence>
<reference evidence="3 4" key="1">
    <citation type="submission" date="2017-05" db="EMBL/GenBank/DDBJ databases">
        <title>Complete and WGS of Bordetella genogroups.</title>
        <authorList>
            <person name="Spilker T."/>
            <person name="LiPuma J."/>
        </authorList>
    </citation>
    <scope>NUCLEOTIDE SEQUENCE [LARGE SCALE GENOMIC DNA]</scope>
    <source>
        <strain evidence="3 4">AU10456</strain>
    </source>
</reference>
<dbReference type="InterPro" id="IPR028098">
    <property type="entry name" value="Glyco_trans_4-like_N"/>
</dbReference>
<feature type="domain" description="Glycosyltransferase subfamily 4-like N-terminal" evidence="2">
    <location>
        <begin position="14"/>
        <end position="167"/>
    </location>
</feature>
<name>A0A261TI79_9BORD</name>
<dbReference type="RefSeq" id="WP_094800835.1">
    <property type="nucleotide sequence ID" value="NZ_NEVP01000008.1"/>
</dbReference>
<comment type="caution">
    <text evidence="3">The sequence shown here is derived from an EMBL/GenBank/DDBJ whole genome shotgun (WGS) entry which is preliminary data.</text>
</comment>
<feature type="domain" description="Glycosyl transferase family 1" evidence="1">
    <location>
        <begin position="196"/>
        <end position="345"/>
    </location>
</feature>
<evidence type="ECO:0000259" key="1">
    <source>
        <dbReference type="Pfam" id="PF00534"/>
    </source>
</evidence>
<keyword evidence="4" id="KW-1185">Reference proteome</keyword>
<dbReference type="OrthoDB" id="9062832at2"/>
<dbReference type="PANTHER" id="PTHR12526">
    <property type="entry name" value="GLYCOSYLTRANSFERASE"/>
    <property type="match status" value="1"/>
</dbReference>
<dbReference type="EMBL" id="NEVP01000008">
    <property type="protein sequence ID" value="OZI49115.1"/>
    <property type="molecule type" value="Genomic_DNA"/>
</dbReference>
<dbReference type="GO" id="GO:0016757">
    <property type="term" value="F:glycosyltransferase activity"/>
    <property type="evidence" value="ECO:0007669"/>
    <property type="project" value="InterPro"/>
</dbReference>
<dbReference type="InterPro" id="IPR001296">
    <property type="entry name" value="Glyco_trans_1"/>
</dbReference>
<proteinExistence type="predicted"/>
<dbReference type="Gene3D" id="3.40.50.2000">
    <property type="entry name" value="Glycogen Phosphorylase B"/>
    <property type="match status" value="2"/>
</dbReference>
<accession>A0A261TI79</accession>
<dbReference type="Proteomes" id="UP000216913">
    <property type="component" value="Unassembled WGS sequence"/>
</dbReference>
<dbReference type="Pfam" id="PF00534">
    <property type="entry name" value="Glycos_transf_1"/>
    <property type="match status" value="1"/>
</dbReference>
<evidence type="ECO:0000313" key="3">
    <source>
        <dbReference type="EMBL" id="OZI49115.1"/>
    </source>
</evidence>
<organism evidence="3 4">
    <name type="scientific">Bordetella genomosp. 5</name>
    <dbReference type="NCBI Taxonomy" id="1395608"/>
    <lineage>
        <taxon>Bacteria</taxon>
        <taxon>Pseudomonadati</taxon>
        <taxon>Pseudomonadota</taxon>
        <taxon>Betaproteobacteria</taxon>
        <taxon>Burkholderiales</taxon>
        <taxon>Alcaligenaceae</taxon>
        <taxon>Bordetella</taxon>
    </lineage>
</organism>
<protein>
    <submittedName>
        <fullName evidence="3">Transferase</fullName>
    </submittedName>
</protein>
<dbReference type="AlphaFoldDB" id="A0A261TI79"/>
<sequence length="370" mass="40389">MKILYTNFHPRNGGGHVTYVINLARALAPHHEIFVASPGTSRLHRYAAEIPGVRVEPMDYPSRVSRWPGPVAQMRALIKREQFDVIHCNGSSDHRQVMVAMLGLRKRPRVVFTKHNDHSLKSLGNAVRARLATDHVIAVSNYVRELVMDSPYGVLPVSTVHHGIDTDYYAPPPAADVERLRETCFGAGWRGKLLLGSAGGTDLAKGWLDLVEAAGILPQSLREQVLIMVAGDPPNEAKLARVRAAGMKGQVFFPGLLDDVRPALAACDVGFVLSYREALSFAAREMMSIGLPVLASDAGGLPENIEPGVDGWVVPARDVTRIAEVLHTLLADRGLPERMGRTARAKALREFNLPDFAAATMQVYHAALAR</sequence>
<dbReference type="SUPFAM" id="SSF53756">
    <property type="entry name" value="UDP-Glycosyltransferase/glycogen phosphorylase"/>
    <property type="match status" value="1"/>
</dbReference>
<gene>
    <name evidence="3" type="ORF">CAL25_13800</name>
</gene>